<dbReference type="AlphaFoldDB" id="A0A482TJM7"/>
<organism evidence="5 6">
    <name type="scientific">Halogeometricum borinquense</name>
    <dbReference type="NCBI Taxonomy" id="60847"/>
    <lineage>
        <taxon>Archaea</taxon>
        <taxon>Methanobacteriati</taxon>
        <taxon>Methanobacteriota</taxon>
        <taxon>Stenosarchaea group</taxon>
        <taxon>Halobacteria</taxon>
        <taxon>Halobacteriales</taxon>
        <taxon>Haloferacaceae</taxon>
        <taxon>Halogeometricum</taxon>
    </lineage>
</organism>
<evidence type="ECO:0000256" key="2">
    <source>
        <dbReference type="ARBA" id="ARBA00022679"/>
    </source>
</evidence>
<feature type="domain" description="Carbohydrate kinase FGGY N-terminal" evidence="4">
    <location>
        <begin position="2"/>
        <end position="50"/>
    </location>
</feature>
<gene>
    <name evidence="5" type="ORF">ELS19_11945</name>
</gene>
<dbReference type="Proteomes" id="UP000294028">
    <property type="component" value="Unassembled WGS sequence"/>
</dbReference>
<protein>
    <recommendedName>
        <fullName evidence="4">Carbohydrate kinase FGGY N-terminal domain-containing protein</fullName>
    </recommendedName>
</protein>
<feature type="non-terminal residue" evidence="5">
    <location>
        <position position="1"/>
    </location>
</feature>
<evidence type="ECO:0000313" key="5">
    <source>
        <dbReference type="EMBL" id="RYJ15428.1"/>
    </source>
</evidence>
<dbReference type="Gene3D" id="3.30.420.40">
    <property type="match status" value="1"/>
</dbReference>
<dbReference type="SUPFAM" id="SSF53067">
    <property type="entry name" value="Actin-like ATPase domain"/>
    <property type="match status" value="1"/>
</dbReference>
<proteinExistence type="inferred from homology"/>
<sequence>DAEQLDAIGITNQRETTLIWDKASGRAIANAIVWQDRRTTDRVETLQVQIPASALL</sequence>
<dbReference type="GO" id="GO:0004370">
    <property type="term" value="F:glycerol kinase activity"/>
    <property type="evidence" value="ECO:0007669"/>
    <property type="project" value="TreeGrafter"/>
</dbReference>
<dbReference type="GO" id="GO:0006071">
    <property type="term" value="P:glycerol metabolic process"/>
    <property type="evidence" value="ECO:0007669"/>
    <property type="project" value="TreeGrafter"/>
</dbReference>
<evidence type="ECO:0000259" key="4">
    <source>
        <dbReference type="Pfam" id="PF00370"/>
    </source>
</evidence>
<dbReference type="PANTHER" id="PTHR10196">
    <property type="entry name" value="SUGAR KINASE"/>
    <property type="match status" value="1"/>
</dbReference>
<evidence type="ECO:0000256" key="3">
    <source>
        <dbReference type="ARBA" id="ARBA00022777"/>
    </source>
</evidence>
<name>A0A482TJM7_9EURY</name>
<dbReference type="EMBL" id="RZHH01000002">
    <property type="protein sequence ID" value="RYJ15428.1"/>
    <property type="molecule type" value="Genomic_DNA"/>
</dbReference>
<accession>A0A482TJM7</accession>
<dbReference type="InterPro" id="IPR018484">
    <property type="entry name" value="FGGY_N"/>
</dbReference>
<evidence type="ECO:0000256" key="1">
    <source>
        <dbReference type="ARBA" id="ARBA00009156"/>
    </source>
</evidence>
<comment type="similarity">
    <text evidence="1">Belongs to the FGGY kinase family.</text>
</comment>
<dbReference type="PANTHER" id="PTHR10196:SF69">
    <property type="entry name" value="GLYCEROL KINASE"/>
    <property type="match status" value="1"/>
</dbReference>
<evidence type="ECO:0000313" key="6">
    <source>
        <dbReference type="Proteomes" id="UP000294028"/>
    </source>
</evidence>
<keyword evidence="3" id="KW-0418">Kinase</keyword>
<keyword evidence="2" id="KW-0808">Transferase</keyword>
<dbReference type="Pfam" id="PF00370">
    <property type="entry name" value="FGGY_N"/>
    <property type="match status" value="1"/>
</dbReference>
<reference evidence="5 6" key="1">
    <citation type="submission" date="2018-12" db="EMBL/GenBank/DDBJ databases">
        <title>Genome analysis provides insights into bioremediation potentialities of Halogeometricum borinquense strain N11.</title>
        <authorList>
            <person name="Najjari A."/>
            <person name="Youssef N."/>
            <person name="Fhoula I."/>
            <person name="Ben Dhia O."/>
            <person name="Mahjoubi M."/>
            <person name="Ouzari H.I."/>
            <person name="Cherif A."/>
        </authorList>
    </citation>
    <scope>NUCLEOTIDE SEQUENCE [LARGE SCALE GENOMIC DNA]</scope>
    <source>
        <strain evidence="5 6">N11</strain>
    </source>
</reference>
<dbReference type="InterPro" id="IPR043129">
    <property type="entry name" value="ATPase_NBD"/>
</dbReference>
<dbReference type="GO" id="GO:0005829">
    <property type="term" value="C:cytosol"/>
    <property type="evidence" value="ECO:0007669"/>
    <property type="project" value="TreeGrafter"/>
</dbReference>
<comment type="caution">
    <text evidence="5">The sequence shown here is derived from an EMBL/GenBank/DDBJ whole genome shotgun (WGS) entry which is preliminary data.</text>
</comment>